<evidence type="ECO:0000256" key="6">
    <source>
        <dbReference type="ARBA" id="ARBA00022777"/>
    </source>
</evidence>
<dbReference type="SMART" id="SM00065">
    <property type="entry name" value="GAF"/>
    <property type="match status" value="1"/>
</dbReference>
<dbReference type="InterPro" id="IPR011495">
    <property type="entry name" value="Sig_transdc_His_kin_sub2_dim/P"/>
</dbReference>
<dbReference type="GO" id="GO:0005524">
    <property type="term" value="F:ATP binding"/>
    <property type="evidence" value="ECO:0007669"/>
    <property type="project" value="UniProtKB-KW"/>
</dbReference>
<dbReference type="SUPFAM" id="SSF55781">
    <property type="entry name" value="GAF domain-like"/>
    <property type="match status" value="1"/>
</dbReference>
<accession>A0A2U2XB50</accession>
<organism evidence="9 10">
    <name type="scientific">Brumimicrobium oceani</name>
    <dbReference type="NCBI Taxonomy" id="2100725"/>
    <lineage>
        <taxon>Bacteria</taxon>
        <taxon>Pseudomonadati</taxon>
        <taxon>Bacteroidota</taxon>
        <taxon>Flavobacteriia</taxon>
        <taxon>Flavobacteriales</taxon>
        <taxon>Crocinitomicaceae</taxon>
        <taxon>Brumimicrobium</taxon>
    </lineage>
</organism>
<evidence type="ECO:0000256" key="3">
    <source>
        <dbReference type="ARBA" id="ARBA00022553"/>
    </source>
</evidence>
<dbReference type="InterPro" id="IPR029016">
    <property type="entry name" value="GAF-like_dom_sf"/>
</dbReference>
<comment type="catalytic activity">
    <reaction evidence="1">
        <text>ATP + protein L-histidine = ADP + protein N-phospho-L-histidine.</text>
        <dbReference type="EC" id="2.7.13.3"/>
    </reaction>
</comment>
<reference evidence="9 10" key="1">
    <citation type="submission" date="2018-05" db="EMBL/GenBank/DDBJ databases">
        <title>Brumimicrobium oceani sp. nov., isolated from coastal sediment.</title>
        <authorList>
            <person name="Kou Y."/>
        </authorList>
    </citation>
    <scope>NUCLEOTIDE SEQUENCE [LARGE SCALE GENOMIC DNA]</scope>
    <source>
        <strain evidence="9 10">C305</strain>
    </source>
</reference>
<dbReference type="EMBL" id="QFRJ01000009">
    <property type="protein sequence ID" value="PWH85012.1"/>
    <property type="molecule type" value="Genomic_DNA"/>
</dbReference>
<comment type="caution">
    <text evidence="9">The sequence shown here is derived from an EMBL/GenBank/DDBJ whole genome shotgun (WGS) entry which is preliminary data.</text>
</comment>
<keyword evidence="10" id="KW-1185">Reference proteome</keyword>
<gene>
    <name evidence="9" type="ORF">DIT68_11615</name>
</gene>
<dbReference type="PROSITE" id="PS50109">
    <property type="entry name" value="HIS_KIN"/>
    <property type="match status" value="1"/>
</dbReference>
<dbReference type="InterPro" id="IPR003018">
    <property type="entry name" value="GAF"/>
</dbReference>
<proteinExistence type="predicted"/>
<dbReference type="AlphaFoldDB" id="A0A2U2XB50"/>
<sequence>MRNYLKSIEKLSKSTNIHKGDIIDFAKEFLITATKTMDCSRGSVWLFESNQTELTSLISYSRSDHKFTQPEGLDITQLPRYFKYLKKNEIIVTNDALNNPLTSELLQSYIIPNKITSMVDIPIRSEGKMIGVICFEYQETEHSWTENEQMFIEFLAQLFALALETKKKKKYQNELEKTILQKGILISEVNHRVKNNMAVIISLINLQKQKTKDVYHSWLFEEINNKVHAMSMIQEQLNAKGNVESINLGLFLERLISSLNASYGQDKAIDLKLELDTVALDISKAIPCGLIANEILTNSFKYAFDLRNEFPELLVSLKKYKDRIELSFKDNGSGFDIETPHSGMGIELIKDLSEQIDAKMSIHTDNGVEIKLRFPIT</sequence>
<evidence type="ECO:0000259" key="8">
    <source>
        <dbReference type="PROSITE" id="PS50109"/>
    </source>
</evidence>
<keyword evidence="6" id="KW-0418">Kinase</keyword>
<reference evidence="9 10" key="2">
    <citation type="submission" date="2018-05" db="EMBL/GenBank/DDBJ databases">
        <authorList>
            <person name="Lanie J.A."/>
            <person name="Ng W.-L."/>
            <person name="Kazmierczak K.M."/>
            <person name="Andrzejewski T.M."/>
            <person name="Davidsen T.M."/>
            <person name="Wayne K.J."/>
            <person name="Tettelin H."/>
            <person name="Glass J.I."/>
            <person name="Rusch D."/>
            <person name="Podicherti R."/>
            <person name="Tsui H.-C.T."/>
            <person name="Winkler M.E."/>
        </authorList>
    </citation>
    <scope>NUCLEOTIDE SEQUENCE [LARGE SCALE GENOMIC DNA]</scope>
    <source>
        <strain evidence="9 10">C305</strain>
    </source>
</reference>
<keyword evidence="3" id="KW-0597">Phosphoprotein</keyword>
<dbReference type="EC" id="2.7.13.3" evidence="2"/>
<evidence type="ECO:0000256" key="7">
    <source>
        <dbReference type="ARBA" id="ARBA00022840"/>
    </source>
</evidence>
<dbReference type="Gene3D" id="3.30.565.10">
    <property type="entry name" value="Histidine kinase-like ATPase, C-terminal domain"/>
    <property type="match status" value="1"/>
</dbReference>
<dbReference type="Proteomes" id="UP000245370">
    <property type="component" value="Unassembled WGS sequence"/>
</dbReference>
<dbReference type="PANTHER" id="PTHR41523">
    <property type="entry name" value="TWO-COMPONENT SYSTEM SENSOR PROTEIN"/>
    <property type="match status" value="1"/>
</dbReference>
<evidence type="ECO:0000313" key="10">
    <source>
        <dbReference type="Proteomes" id="UP000245370"/>
    </source>
</evidence>
<keyword evidence="5" id="KW-0547">Nucleotide-binding</keyword>
<dbReference type="InterPro" id="IPR005467">
    <property type="entry name" value="His_kinase_dom"/>
</dbReference>
<dbReference type="Pfam" id="PF01590">
    <property type="entry name" value="GAF"/>
    <property type="match status" value="1"/>
</dbReference>
<name>A0A2U2XB50_9FLAO</name>
<dbReference type="OrthoDB" id="9767435at2"/>
<feature type="domain" description="Histidine kinase" evidence="8">
    <location>
        <begin position="188"/>
        <end position="377"/>
    </location>
</feature>
<keyword evidence="4" id="KW-0808">Transferase</keyword>
<evidence type="ECO:0000256" key="5">
    <source>
        <dbReference type="ARBA" id="ARBA00022741"/>
    </source>
</evidence>
<dbReference type="Pfam" id="PF07568">
    <property type="entry name" value="HisKA_2"/>
    <property type="match status" value="1"/>
</dbReference>
<evidence type="ECO:0000256" key="1">
    <source>
        <dbReference type="ARBA" id="ARBA00000085"/>
    </source>
</evidence>
<dbReference type="SUPFAM" id="SSF55874">
    <property type="entry name" value="ATPase domain of HSP90 chaperone/DNA topoisomerase II/histidine kinase"/>
    <property type="match status" value="1"/>
</dbReference>
<dbReference type="GO" id="GO:0004673">
    <property type="term" value="F:protein histidine kinase activity"/>
    <property type="evidence" value="ECO:0007669"/>
    <property type="project" value="UniProtKB-EC"/>
</dbReference>
<dbReference type="InterPro" id="IPR036890">
    <property type="entry name" value="HATPase_C_sf"/>
</dbReference>
<dbReference type="RefSeq" id="WP_109359975.1">
    <property type="nucleotide sequence ID" value="NZ_QFRJ01000009.1"/>
</dbReference>
<protein>
    <recommendedName>
        <fullName evidence="2">histidine kinase</fullName>
        <ecNumber evidence="2">2.7.13.3</ecNumber>
    </recommendedName>
</protein>
<dbReference type="Gene3D" id="3.30.450.40">
    <property type="match status" value="1"/>
</dbReference>
<evidence type="ECO:0000313" key="9">
    <source>
        <dbReference type="EMBL" id="PWH85012.1"/>
    </source>
</evidence>
<keyword evidence="7" id="KW-0067">ATP-binding</keyword>
<evidence type="ECO:0000256" key="2">
    <source>
        <dbReference type="ARBA" id="ARBA00012438"/>
    </source>
</evidence>
<dbReference type="PANTHER" id="PTHR41523:SF8">
    <property type="entry name" value="ETHYLENE RESPONSE SENSOR PROTEIN"/>
    <property type="match status" value="1"/>
</dbReference>
<evidence type="ECO:0000256" key="4">
    <source>
        <dbReference type="ARBA" id="ARBA00022679"/>
    </source>
</evidence>